<comment type="caution">
    <text evidence="2">The sequence shown here is derived from an EMBL/GenBank/DDBJ whole genome shotgun (WGS) entry which is preliminary data.</text>
</comment>
<dbReference type="EMBL" id="VOGC01000002">
    <property type="protein sequence ID" value="MQN00531.1"/>
    <property type="molecule type" value="Genomic_DNA"/>
</dbReference>
<sequence length="152" mass="16478">MSGFTEFLYELFSNTILLSGVVGWLTAQVIKTIIFAITNHGINWSRLVGDGGMPSGHSATVTAIAVSCGIQDGFDSPVFAVACIMAIIVMHDAMGVRRETGKQSEVLNHLVEVVYSKTLSPEEKLKEFVGHTPLQVFFGFLLGLVIALIMNF</sequence>
<evidence type="ECO:0000256" key="1">
    <source>
        <dbReference type="SAM" id="Phobius"/>
    </source>
</evidence>
<feature type="transmembrane region" description="Helical" evidence="1">
    <location>
        <begin position="128"/>
        <end position="150"/>
    </location>
</feature>
<dbReference type="InterPro" id="IPR003832">
    <property type="entry name" value="DUF212"/>
</dbReference>
<dbReference type="AlphaFoldDB" id="A0A6N7IW94"/>
<keyword evidence="1" id="KW-1133">Transmembrane helix</keyword>
<gene>
    <name evidence="2" type="ORF">FRC54_00795</name>
</gene>
<dbReference type="SUPFAM" id="SSF48317">
    <property type="entry name" value="Acid phosphatase/Vanadium-dependent haloperoxidase"/>
    <property type="match status" value="1"/>
</dbReference>
<dbReference type="PANTHER" id="PTHR31446">
    <property type="entry name" value="ACID PHOSPHATASE/VANADIUM-DEPENDENT HALOPEROXIDASE-RELATED PROTEIN"/>
    <property type="match status" value="1"/>
</dbReference>
<dbReference type="InterPro" id="IPR036938">
    <property type="entry name" value="PAP2/HPO_sf"/>
</dbReference>
<dbReference type="Pfam" id="PF02681">
    <property type="entry name" value="DUF212"/>
    <property type="match status" value="1"/>
</dbReference>
<keyword evidence="3" id="KW-1185">Reference proteome</keyword>
<keyword evidence="1" id="KW-0472">Membrane</keyword>
<dbReference type="Proteomes" id="UP000460257">
    <property type="component" value="Unassembled WGS sequence"/>
</dbReference>
<name>A0A6N7IW94_9FIRM</name>
<dbReference type="PANTHER" id="PTHR31446:SF29">
    <property type="entry name" value="ACID PHOSPHATASE_VANADIUM-DEPENDENT HALOPEROXIDASE-RELATED PROTEIN"/>
    <property type="match status" value="1"/>
</dbReference>
<evidence type="ECO:0000313" key="2">
    <source>
        <dbReference type="EMBL" id="MQN00531.1"/>
    </source>
</evidence>
<keyword evidence="1" id="KW-0812">Transmembrane</keyword>
<feature type="transmembrane region" description="Helical" evidence="1">
    <location>
        <begin position="16"/>
        <end position="37"/>
    </location>
</feature>
<protein>
    <submittedName>
        <fullName evidence="2">Divergent PAP2 family protein</fullName>
    </submittedName>
</protein>
<accession>A0A6N7IW94</accession>
<organism evidence="2 3">
    <name type="scientific">Candidatus Weimeria bifida</name>
    <dbReference type="NCBI Taxonomy" id="2599074"/>
    <lineage>
        <taxon>Bacteria</taxon>
        <taxon>Bacillati</taxon>
        <taxon>Bacillota</taxon>
        <taxon>Clostridia</taxon>
        <taxon>Lachnospirales</taxon>
        <taxon>Lachnospiraceae</taxon>
        <taxon>Candidatus Weimeria</taxon>
    </lineage>
</organism>
<reference evidence="2" key="1">
    <citation type="journal article" date="2020" name="Appl. Environ. Microbiol.">
        <title>Medium-Chain Fatty Acid Synthesis by 'Candidatus Weimeria bifida' gen. nov., sp. nov., and 'Candidatus Pseudoramibacter fermentans' sp. nov.</title>
        <authorList>
            <person name="Scarborough M.J."/>
            <person name="Myers K.S."/>
            <person name="Donohue T.J."/>
            <person name="Noguera D.R."/>
        </authorList>
    </citation>
    <scope>NUCLEOTIDE SEQUENCE</scope>
    <source>
        <strain evidence="2">LCO1.1</strain>
    </source>
</reference>
<evidence type="ECO:0000313" key="3">
    <source>
        <dbReference type="Proteomes" id="UP000460257"/>
    </source>
</evidence>
<proteinExistence type="predicted"/>